<dbReference type="Pfam" id="PF00486">
    <property type="entry name" value="Trans_reg_C"/>
    <property type="match status" value="1"/>
</dbReference>
<dbReference type="PROSITE" id="PS50110">
    <property type="entry name" value="RESPONSE_REGULATORY"/>
    <property type="match status" value="1"/>
</dbReference>
<evidence type="ECO:0000313" key="9">
    <source>
        <dbReference type="Proteomes" id="UP000294829"/>
    </source>
</evidence>
<dbReference type="CDD" id="cd00156">
    <property type="entry name" value="REC"/>
    <property type="match status" value="1"/>
</dbReference>
<dbReference type="Proteomes" id="UP000294829">
    <property type="component" value="Unassembled WGS sequence"/>
</dbReference>
<dbReference type="InterPro" id="IPR039420">
    <property type="entry name" value="WalR-like"/>
</dbReference>
<dbReference type="SMART" id="SM00862">
    <property type="entry name" value="Trans_reg_C"/>
    <property type="match status" value="1"/>
</dbReference>
<feature type="modified residue" description="4-aspartylphosphate" evidence="4">
    <location>
        <position position="64"/>
    </location>
</feature>
<dbReference type="InterPro" id="IPR011006">
    <property type="entry name" value="CheY-like_superfamily"/>
</dbReference>
<evidence type="ECO:0000256" key="1">
    <source>
        <dbReference type="ARBA" id="ARBA00022553"/>
    </source>
</evidence>
<evidence type="ECO:0000256" key="2">
    <source>
        <dbReference type="ARBA" id="ARBA00023012"/>
    </source>
</evidence>
<keyword evidence="2" id="KW-0902">Two-component regulatory system</keyword>
<dbReference type="SMART" id="SM00448">
    <property type="entry name" value="REC"/>
    <property type="match status" value="1"/>
</dbReference>
<feature type="DNA-binding region" description="OmpR/PhoB-type" evidence="5">
    <location>
        <begin position="138"/>
        <end position="239"/>
    </location>
</feature>
<evidence type="ECO:0000256" key="4">
    <source>
        <dbReference type="PROSITE-ProRule" id="PRU00169"/>
    </source>
</evidence>
<dbReference type="GO" id="GO:0032993">
    <property type="term" value="C:protein-DNA complex"/>
    <property type="evidence" value="ECO:0007669"/>
    <property type="project" value="TreeGrafter"/>
</dbReference>
<dbReference type="PANTHER" id="PTHR48111:SF40">
    <property type="entry name" value="PHOSPHATE REGULON TRANSCRIPTIONAL REGULATORY PROTEIN PHOB"/>
    <property type="match status" value="1"/>
</dbReference>
<dbReference type="Gene3D" id="3.40.50.2300">
    <property type="match status" value="1"/>
</dbReference>
<dbReference type="GO" id="GO:0000976">
    <property type="term" value="F:transcription cis-regulatory region binding"/>
    <property type="evidence" value="ECO:0007669"/>
    <property type="project" value="TreeGrafter"/>
</dbReference>
<dbReference type="PROSITE" id="PS51755">
    <property type="entry name" value="OMPR_PHOB"/>
    <property type="match status" value="1"/>
</dbReference>
<dbReference type="InterPro" id="IPR001867">
    <property type="entry name" value="OmpR/PhoB-type_DNA-bd"/>
</dbReference>
<reference evidence="8 9" key="1">
    <citation type="submission" date="2019-03" db="EMBL/GenBank/DDBJ databases">
        <title>Sapientia aquatica gen. nov., sp. nov., isolated from a crater lake.</title>
        <authorList>
            <person name="Felfoldi T."/>
            <person name="Szabo A."/>
            <person name="Toth E."/>
            <person name="Schumann P."/>
            <person name="Keki Z."/>
            <person name="Marialigeti K."/>
            <person name="Mathe I."/>
        </authorList>
    </citation>
    <scope>NUCLEOTIDE SEQUENCE [LARGE SCALE GENOMIC DNA]</scope>
    <source>
        <strain evidence="8 9">SA-152</strain>
    </source>
</reference>
<dbReference type="InterPro" id="IPR036388">
    <property type="entry name" value="WH-like_DNA-bd_sf"/>
</dbReference>
<feature type="domain" description="Response regulatory" evidence="6">
    <location>
        <begin position="15"/>
        <end position="131"/>
    </location>
</feature>
<accession>A0A4R5VXE6</accession>
<dbReference type="GO" id="GO:0000156">
    <property type="term" value="F:phosphorelay response regulator activity"/>
    <property type="evidence" value="ECO:0007669"/>
    <property type="project" value="TreeGrafter"/>
</dbReference>
<feature type="domain" description="OmpR/PhoB-type" evidence="7">
    <location>
        <begin position="138"/>
        <end position="239"/>
    </location>
</feature>
<dbReference type="OrthoDB" id="9802426at2"/>
<protein>
    <submittedName>
        <fullName evidence="8">Response regulator transcription factor</fullName>
    </submittedName>
</protein>
<dbReference type="InterPro" id="IPR001789">
    <property type="entry name" value="Sig_transdc_resp-reg_receiver"/>
</dbReference>
<comment type="caution">
    <text evidence="8">The sequence shown here is derived from an EMBL/GenBank/DDBJ whole genome shotgun (WGS) entry which is preliminary data.</text>
</comment>
<dbReference type="GO" id="GO:0006355">
    <property type="term" value="P:regulation of DNA-templated transcription"/>
    <property type="evidence" value="ECO:0007669"/>
    <property type="project" value="InterPro"/>
</dbReference>
<dbReference type="Pfam" id="PF00072">
    <property type="entry name" value="Response_reg"/>
    <property type="match status" value="1"/>
</dbReference>
<name>A0A4R5VXE6_9BURK</name>
<organism evidence="8 9">
    <name type="scientific">Sapientia aquatica</name>
    <dbReference type="NCBI Taxonomy" id="1549640"/>
    <lineage>
        <taxon>Bacteria</taxon>
        <taxon>Pseudomonadati</taxon>
        <taxon>Pseudomonadota</taxon>
        <taxon>Betaproteobacteria</taxon>
        <taxon>Burkholderiales</taxon>
        <taxon>Oxalobacteraceae</taxon>
        <taxon>Sapientia</taxon>
    </lineage>
</organism>
<evidence type="ECO:0000259" key="7">
    <source>
        <dbReference type="PROSITE" id="PS51755"/>
    </source>
</evidence>
<gene>
    <name evidence="8" type="ORF">E2I14_15425</name>
</gene>
<dbReference type="AlphaFoldDB" id="A0A4R5VXE6"/>
<dbReference type="RefSeq" id="WP_133330133.1">
    <property type="nucleotide sequence ID" value="NZ_SMYL01000009.1"/>
</dbReference>
<evidence type="ECO:0000256" key="3">
    <source>
        <dbReference type="ARBA" id="ARBA00023125"/>
    </source>
</evidence>
<dbReference type="GO" id="GO:0005829">
    <property type="term" value="C:cytosol"/>
    <property type="evidence" value="ECO:0007669"/>
    <property type="project" value="TreeGrafter"/>
</dbReference>
<dbReference type="Gene3D" id="1.10.10.10">
    <property type="entry name" value="Winged helix-like DNA-binding domain superfamily/Winged helix DNA-binding domain"/>
    <property type="match status" value="1"/>
</dbReference>
<sequence length="244" mass="27351">MLNQNSDAMDVSAIRILLVEVDAVFRNLNSLILKSLGYDLVCCRSGVDLYRELVAHSFDIVLLDADLSGDDSLVLTQQLRGMHRTKALGIILLGSDDRISARIKGLKSGADAYMRKPVSPQQIHAQIESLYRRISLNSDQPTALLWRFSANDWKLFAPSGVLIELTHLEAKLVHILAAHSGQPVSRREIISKALNQDPMIYDERRLEAVISRLRKKIAKRYFASQPIKVAHSVGYMFSDKVDIA</sequence>
<evidence type="ECO:0000313" key="8">
    <source>
        <dbReference type="EMBL" id="TDK63590.1"/>
    </source>
</evidence>
<dbReference type="PANTHER" id="PTHR48111">
    <property type="entry name" value="REGULATOR OF RPOS"/>
    <property type="match status" value="1"/>
</dbReference>
<dbReference type="CDD" id="cd00383">
    <property type="entry name" value="trans_reg_C"/>
    <property type="match status" value="1"/>
</dbReference>
<evidence type="ECO:0000259" key="6">
    <source>
        <dbReference type="PROSITE" id="PS50110"/>
    </source>
</evidence>
<keyword evidence="3 5" id="KW-0238">DNA-binding</keyword>
<keyword evidence="9" id="KW-1185">Reference proteome</keyword>
<dbReference type="SUPFAM" id="SSF52172">
    <property type="entry name" value="CheY-like"/>
    <property type="match status" value="1"/>
</dbReference>
<keyword evidence="1 4" id="KW-0597">Phosphoprotein</keyword>
<evidence type="ECO:0000256" key="5">
    <source>
        <dbReference type="PROSITE-ProRule" id="PRU01091"/>
    </source>
</evidence>
<dbReference type="SUPFAM" id="SSF46894">
    <property type="entry name" value="C-terminal effector domain of the bipartite response regulators"/>
    <property type="match status" value="1"/>
</dbReference>
<dbReference type="InterPro" id="IPR016032">
    <property type="entry name" value="Sig_transdc_resp-reg_C-effctor"/>
</dbReference>
<proteinExistence type="predicted"/>
<dbReference type="EMBL" id="SMYL01000009">
    <property type="protein sequence ID" value="TDK63590.1"/>
    <property type="molecule type" value="Genomic_DNA"/>
</dbReference>